<proteinExistence type="inferred from homology"/>
<dbReference type="EC" id="2.3.1.41" evidence="5"/>
<dbReference type="RefSeq" id="WP_310340679.1">
    <property type="nucleotide sequence ID" value="NZ_JAVDXO010000002.1"/>
</dbReference>
<gene>
    <name evidence="5" type="ORF">J2X15_001364</name>
</gene>
<dbReference type="InterPro" id="IPR014031">
    <property type="entry name" value="Ketoacyl_synth_C"/>
</dbReference>
<dbReference type="SUPFAM" id="SSF53901">
    <property type="entry name" value="Thiolase-like"/>
    <property type="match status" value="1"/>
</dbReference>
<dbReference type="Proteomes" id="UP001268089">
    <property type="component" value="Unassembled WGS sequence"/>
</dbReference>
<dbReference type="InterPro" id="IPR000794">
    <property type="entry name" value="Beta-ketoacyl_synthase"/>
</dbReference>
<dbReference type="PROSITE" id="PS00606">
    <property type="entry name" value="KS3_1"/>
    <property type="match status" value="1"/>
</dbReference>
<protein>
    <submittedName>
        <fullName evidence="5">3-oxoacyl-[acyl-carrier-protein] synthase-1</fullName>
        <ecNumber evidence="5">2.3.1.41</ecNumber>
    </submittedName>
</protein>
<dbReference type="Gene3D" id="3.40.47.10">
    <property type="match status" value="1"/>
</dbReference>
<evidence type="ECO:0000256" key="3">
    <source>
        <dbReference type="RuleBase" id="RU003694"/>
    </source>
</evidence>
<dbReference type="GO" id="GO:0004315">
    <property type="term" value="F:3-oxoacyl-[acyl-carrier-protein] synthase activity"/>
    <property type="evidence" value="ECO:0007669"/>
    <property type="project" value="UniProtKB-EC"/>
</dbReference>
<evidence type="ECO:0000256" key="1">
    <source>
        <dbReference type="ARBA" id="ARBA00008467"/>
    </source>
</evidence>
<reference evidence="5 6" key="1">
    <citation type="submission" date="2023-07" db="EMBL/GenBank/DDBJ databases">
        <title>Sorghum-associated microbial communities from plants grown in Nebraska, USA.</title>
        <authorList>
            <person name="Schachtman D."/>
        </authorList>
    </citation>
    <scope>NUCLEOTIDE SEQUENCE [LARGE SCALE GENOMIC DNA]</scope>
    <source>
        <strain evidence="5 6">BE308</strain>
    </source>
</reference>
<keyword evidence="5" id="KW-0012">Acyltransferase</keyword>
<name>A0ABU1ZMA0_9BURK</name>
<dbReference type="InterPro" id="IPR020841">
    <property type="entry name" value="PKS_Beta-ketoAc_synthase_dom"/>
</dbReference>
<dbReference type="InterPro" id="IPR018201">
    <property type="entry name" value="Ketoacyl_synth_AS"/>
</dbReference>
<sequence length="324" mass="33714">MPAATAYALNGHGDLPYLRIPGPTAAWNVRARALITQVVADAGVAQARDGALFIATSCQDGGAAEHAQCDMDFHALSRRIGDWLDWCGPVFLVSSACTSSMQALLSAAEWLRAGHATQALVLGLELDNQLTLPGFAALQLLSSGGSKPFALRRDGLVLGEAVAALRLSTEQVAPWQLRGGANVVDGTQPTSASVSAVVQMYQRALAASGLSTLDVDLIKVQAAGSPGNDAVEAQGIRAAFAGVPALVSLKPLIGHCMGASGAAEIALLLECIERDYWPRYSDAVDPALRVQLATQAPRQLRYVLAAILGFGGIHTAAVLERSPS</sequence>
<evidence type="ECO:0000313" key="6">
    <source>
        <dbReference type="Proteomes" id="UP001268089"/>
    </source>
</evidence>
<dbReference type="PANTHER" id="PTHR11712">
    <property type="entry name" value="POLYKETIDE SYNTHASE-RELATED"/>
    <property type="match status" value="1"/>
</dbReference>
<comment type="caution">
    <text evidence="5">The sequence shown here is derived from an EMBL/GenBank/DDBJ whole genome shotgun (WGS) entry which is preliminary data.</text>
</comment>
<dbReference type="SMART" id="SM00825">
    <property type="entry name" value="PKS_KS"/>
    <property type="match status" value="1"/>
</dbReference>
<comment type="similarity">
    <text evidence="1 3">Belongs to the thiolase-like superfamily. Beta-ketoacyl-ACP synthases family.</text>
</comment>
<organism evidence="5 6">
    <name type="scientific">Rhodoferax saidenbachensis</name>
    <dbReference type="NCBI Taxonomy" id="1484693"/>
    <lineage>
        <taxon>Bacteria</taxon>
        <taxon>Pseudomonadati</taxon>
        <taxon>Pseudomonadota</taxon>
        <taxon>Betaproteobacteria</taxon>
        <taxon>Burkholderiales</taxon>
        <taxon>Comamonadaceae</taxon>
        <taxon>Rhodoferax</taxon>
    </lineage>
</organism>
<dbReference type="InterPro" id="IPR016039">
    <property type="entry name" value="Thiolase-like"/>
</dbReference>
<dbReference type="InterPro" id="IPR014030">
    <property type="entry name" value="Ketoacyl_synth_N"/>
</dbReference>
<dbReference type="Pfam" id="PF02801">
    <property type="entry name" value="Ketoacyl-synt_C"/>
    <property type="match status" value="1"/>
</dbReference>
<keyword evidence="6" id="KW-1185">Reference proteome</keyword>
<dbReference type="PANTHER" id="PTHR11712:SF347">
    <property type="entry name" value="BETA KETOACYL-ACYL CARRIER PROTEIN SYNTHASE"/>
    <property type="match status" value="1"/>
</dbReference>
<evidence type="ECO:0000313" key="5">
    <source>
        <dbReference type="EMBL" id="MDR7306086.1"/>
    </source>
</evidence>
<keyword evidence="2 3" id="KW-0808">Transferase</keyword>
<dbReference type="Pfam" id="PF00109">
    <property type="entry name" value="ketoacyl-synt"/>
    <property type="match status" value="1"/>
</dbReference>
<accession>A0ABU1ZMA0</accession>
<feature type="domain" description="Ketosynthase family 3 (KS3)" evidence="4">
    <location>
        <begin position="1"/>
        <end position="321"/>
    </location>
</feature>
<evidence type="ECO:0000256" key="2">
    <source>
        <dbReference type="ARBA" id="ARBA00022679"/>
    </source>
</evidence>
<evidence type="ECO:0000259" key="4">
    <source>
        <dbReference type="PROSITE" id="PS52004"/>
    </source>
</evidence>
<dbReference type="EMBL" id="JAVDXO010000002">
    <property type="protein sequence ID" value="MDR7306086.1"/>
    <property type="molecule type" value="Genomic_DNA"/>
</dbReference>
<dbReference type="PROSITE" id="PS52004">
    <property type="entry name" value="KS3_2"/>
    <property type="match status" value="1"/>
</dbReference>